<accession>A0ABT5YX70</accession>
<sequence>MASLIDTATGRSDLEPFWPSRQAHHFDRLCCRATSARARVHG</sequence>
<dbReference type="EMBL" id="JARHTQ010000005">
    <property type="protein sequence ID" value="MDF2256197.1"/>
    <property type="molecule type" value="Genomic_DNA"/>
</dbReference>
<evidence type="ECO:0000313" key="1">
    <source>
        <dbReference type="EMBL" id="MDF2256197.1"/>
    </source>
</evidence>
<name>A0ABT5YX70_9ACTN</name>
<comment type="caution">
    <text evidence="1">The sequence shown here is derived from an EMBL/GenBank/DDBJ whole genome shotgun (WGS) entry which is preliminary data.</text>
</comment>
<protein>
    <submittedName>
        <fullName evidence="1">Uncharacterized protein</fullName>
    </submittedName>
</protein>
<organism evidence="1 2">
    <name type="scientific">Streptantibioticus ferralitis</name>
    <dbReference type="NCBI Taxonomy" id="236510"/>
    <lineage>
        <taxon>Bacteria</taxon>
        <taxon>Bacillati</taxon>
        <taxon>Actinomycetota</taxon>
        <taxon>Actinomycetes</taxon>
        <taxon>Kitasatosporales</taxon>
        <taxon>Streptomycetaceae</taxon>
        <taxon>Streptantibioticus</taxon>
    </lineage>
</organism>
<keyword evidence="2" id="KW-1185">Reference proteome</keyword>
<proteinExistence type="predicted"/>
<evidence type="ECO:0000313" key="2">
    <source>
        <dbReference type="Proteomes" id="UP001220022"/>
    </source>
</evidence>
<gene>
    <name evidence="1" type="ORF">P2L57_10775</name>
</gene>
<dbReference type="RefSeq" id="WP_275811870.1">
    <property type="nucleotide sequence ID" value="NZ_BAAANM010000015.1"/>
</dbReference>
<dbReference type="Proteomes" id="UP001220022">
    <property type="component" value="Unassembled WGS sequence"/>
</dbReference>
<reference evidence="1 2" key="1">
    <citation type="submission" date="2023-03" db="EMBL/GenBank/DDBJ databases">
        <title>Draft genome sequence of type strain Streptomyces ferralitis JCM 14344.</title>
        <authorList>
            <person name="Klaysubun C."/>
            <person name="Duangmal K."/>
        </authorList>
    </citation>
    <scope>NUCLEOTIDE SEQUENCE [LARGE SCALE GENOMIC DNA]</scope>
    <source>
        <strain evidence="1 2">JCM 14344</strain>
    </source>
</reference>